<dbReference type="EMBL" id="DS550214">
    <property type="protein sequence ID" value="EDR23663.1"/>
    <property type="molecule type" value="Genomic_DNA"/>
</dbReference>
<feature type="transmembrane region" description="Helical" evidence="7">
    <location>
        <begin position="32"/>
        <end position="55"/>
    </location>
</feature>
<keyword evidence="3 7" id="KW-0812">Transmembrane</keyword>
<dbReference type="RefSeq" id="XP_001739952.1">
    <property type="nucleotide sequence ID" value="XM_001739900.1"/>
</dbReference>
<dbReference type="InterPro" id="IPR005045">
    <property type="entry name" value="CDC50/LEM3_fam"/>
</dbReference>
<comment type="similarity">
    <text evidence="2 6">Belongs to the CDC50/LEM3 family.</text>
</comment>
<proteinExistence type="inferred from homology"/>
<reference evidence="9" key="1">
    <citation type="submission" date="2007-12" db="EMBL/GenBank/DDBJ databases">
        <title>Annotation of Entamoeba dispar SAW760.</title>
        <authorList>
            <person name="Lorenzi H."/>
            <person name="Inman J."/>
            <person name="Schobel S."/>
            <person name="Amedeo P."/>
            <person name="Caler E."/>
        </authorList>
    </citation>
    <scope>NUCLEOTIDE SEQUENCE [LARGE SCALE GENOMIC DNA]</scope>
    <source>
        <strain evidence="9">ATCC PRA-260 / SAW760</strain>
    </source>
</reference>
<evidence type="ECO:0000313" key="9">
    <source>
        <dbReference type="Proteomes" id="UP000008076"/>
    </source>
</evidence>
<keyword evidence="5 6" id="KW-0472">Membrane</keyword>
<evidence type="ECO:0000256" key="2">
    <source>
        <dbReference type="ARBA" id="ARBA00009457"/>
    </source>
</evidence>
<feature type="transmembrane region" description="Helical" evidence="7">
    <location>
        <begin position="281"/>
        <end position="301"/>
    </location>
</feature>
<dbReference type="Pfam" id="PF03381">
    <property type="entry name" value="CDC50"/>
    <property type="match status" value="1"/>
</dbReference>
<feature type="transmembrane region" description="Helical" evidence="7">
    <location>
        <begin position="307"/>
        <end position="326"/>
    </location>
</feature>
<dbReference type="VEuPathDB" id="AmoebaDB:EDI_237500"/>
<sequence>MSDKVKGLVSKTFSTSFKQQEMKSCVPLYRPLTVILFFLITGIIFIPIGIAVFVVTNNCQEYSVKYVGEGSALTCKQGAICEFQFNIPKPMKTPVYVYYQLTNFYQNHREYLRSRSNKQLKGDPISTYSQLSDCTPLISLNNSKNPHMFYEPCGLVAASFFNDSFEITMQPEKESSSVILELNKENINWKSDKKLFGEPAERNGIKVVNSYTDPDFINWMRPAVSSTFRKLTGVIENVDEVKGNVTVKVVNNFPVESFKGTKTIILATTSVFGSKNPALGIIYMATGGVFVIIAILLFILTRVSPRFVLYFVFYLINLYLSFSKFADKRFLRW</sequence>
<evidence type="ECO:0000313" key="8">
    <source>
        <dbReference type="EMBL" id="EDR23663.1"/>
    </source>
</evidence>
<evidence type="ECO:0000256" key="5">
    <source>
        <dbReference type="ARBA" id="ARBA00023136"/>
    </source>
</evidence>
<evidence type="ECO:0000256" key="3">
    <source>
        <dbReference type="ARBA" id="ARBA00022692"/>
    </source>
</evidence>
<evidence type="ECO:0000256" key="7">
    <source>
        <dbReference type="SAM" id="Phobius"/>
    </source>
</evidence>
<evidence type="ECO:0000256" key="6">
    <source>
        <dbReference type="PIRNR" id="PIRNR015840"/>
    </source>
</evidence>
<keyword evidence="4 7" id="KW-1133">Transmembrane helix</keyword>
<keyword evidence="9" id="KW-1185">Reference proteome</keyword>
<dbReference type="KEGG" id="edi:EDI_237500"/>
<name>B0EP92_ENTDS</name>
<dbReference type="OMA" id="IPWSMFN"/>
<dbReference type="PANTHER" id="PTHR10926:SF0">
    <property type="entry name" value="CDC50, ISOFORM A"/>
    <property type="match status" value="1"/>
</dbReference>
<dbReference type="AlphaFoldDB" id="B0EP92"/>
<evidence type="ECO:0000256" key="1">
    <source>
        <dbReference type="ARBA" id="ARBA00004141"/>
    </source>
</evidence>
<dbReference type="PANTHER" id="PTHR10926">
    <property type="entry name" value="CELL CYCLE CONTROL PROTEIN 50"/>
    <property type="match status" value="1"/>
</dbReference>
<organism evidence="9">
    <name type="scientific">Entamoeba dispar (strain ATCC PRA-260 / SAW760)</name>
    <dbReference type="NCBI Taxonomy" id="370354"/>
    <lineage>
        <taxon>Eukaryota</taxon>
        <taxon>Amoebozoa</taxon>
        <taxon>Evosea</taxon>
        <taxon>Archamoebae</taxon>
        <taxon>Mastigamoebida</taxon>
        <taxon>Entamoebidae</taxon>
        <taxon>Entamoeba</taxon>
    </lineage>
</organism>
<dbReference type="Proteomes" id="UP000008076">
    <property type="component" value="Unassembled WGS sequence"/>
</dbReference>
<comment type="subcellular location">
    <subcellularLocation>
        <location evidence="1">Membrane</location>
        <topology evidence="1">Multi-pass membrane protein</topology>
    </subcellularLocation>
</comment>
<dbReference type="GO" id="GO:0005794">
    <property type="term" value="C:Golgi apparatus"/>
    <property type="evidence" value="ECO:0007669"/>
    <property type="project" value="TreeGrafter"/>
</dbReference>
<protein>
    <submittedName>
        <fullName evidence="8">Cell cycle control protein 50B, putative</fullName>
    </submittedName>
</protein>
<dbReference type="GeneID" id="5885102"/>
<dbReference type="OrthoDB" id="340608at2759"/>
<evidence type="ECO:0000256" key="4">
    <source>
        <dbReference type="ARBA" id="ARBA00022989"/>
    </source>
</evidence>
<dbReference type="eggNOG" id="KOG2952">
    <property type="taxonomic scope" value="Eukaryota"/>
</dbReference>
<gene>
    <name evidence="8" type="ORF">EDI_237500</name>
</gene>
<dbReference type="PIRSF" id="PIRSF015840">
    <property type="entry name" value="DUF284_TM_euk"/>
    <property type="match status" value="1"/>
</dbReference>
<accession>B0EP92</accession>
<dbReference type="GO" id="GO:0005783">
    <property type="term" value="C:endoplasmic reticulum"/>
    <property type="evidence" value="ECO:0007669"/>
    <property type="project" value="TreeGrafter"/>
</dbReference>
<dbReference type="GO" id="GO:0005886">
    <property type="term" value="C:plasma membrane"/>
    <property type="evidence" value="ECO:0007669"/>
    <property type="project" value="TreeGrafter"/>
</dbReference>